<keyword evidence="4" id="KW-1185">Reference proteome</keyword>
<sequence>MPEQQPEQPGSAGGGDLSGRGVLEGAFWLLEELRRVGEAGLTRLAADAGLPKATAHRLLDQLVALGAVQRRAGRYRIGPRLYYLGAGWEPAALLRTAAREPLRELAAVAPGASLGLSVQEAGRSTLVGGLRGELDGIRPWRAGTRLPPGCAADIVSATGTPGAPPPDRYTTGEWRRLVSTAADWGVALDYDRSGPWERPASGLRSTRLPERSSPPSSSRCSTVVGCRPSRRPCTGPPP</sequence>
<evidence type="ECO:0000259" key="2">
    <source>
        <dbReference type="PROSITE" id="PS51077"/>
    </source>
</evidence>
<dbReference type="InterPro" id="IPR036390">
    <property type="entry name" value="WH_DNA-bd_sf"/>
</dbReference>
<feature type="domain" description="HTH iclR-type" evidence="2">
    <location>
        <begin position="20"/>
        <end position="79"/>
    </location>
</feature>
<proteinExistence type="predicted"/>
<feature type="compositionally biased region" description="Low complexity" evidence="1">
    <location>
        <begin position="211"/>
        <end position="221"/>
    </location>
</feature>
<evidence type="ECO:0000313" key="3">
    <source>
        <dbReference type="EMBL" id="MBB5957249.1"/>
    </source>
</evidence>
<dbReference type="Pfam" id="PF09339">
    <property type="entry name" value="HTH_IclR"/>
    <property type="match status" value="1"/>
</dbReference>
<dbReference type="AlphaFoldDB" id="A0A841CIX2"/>
<dbReference type="Proteomes" id="UP000547510">
    <property type="component" value="Unassembled WGS sequence"/>
</dbReference>
<dbReference type="GO" id="GO:0003677">
    <property type="term" value="F:DNA binding"/>
    <property type="evidence" value="ECO:0007669"/>
    <property type="project" value="InterPro"/>
</dbReference>
<accession>A0A841CIX2</accession>
<evidence type="ECO:0000256" key="1">
    <source>
        <dbReference type="SAM" id="MobiDB-lite"/>
    </source>
</evidence>
<dbReference type="GO" id="GO:0003700">
    <property type="term" value="F:DNA-binding transcription factor activity"/>
    <property type="evidence" value="ECO:0007669"/>
    <property type="project" value="TreeGrafter"/>
</dbReference>
<comment type="caution">
    <text evidence="3">The sequence shown here is derived from an EMBL/GenBank/DDBJ whole genome shotgun (WGS) entry which is preliminary data.</text>
</comment>
<dbReference type="GO" id="GO:0045892">
    <property type="term" value="P:negative regulation of DNA-templated transcription"/>
    <property type="evidence" value="ECO:0007669"/>
    <property type="project" value="TreeGrafter"/>
</dbReference>
<dbReference type="PANTHER" id="PTHR30136:SF24">
    <property type="entry name" value="HTH-TYPE TRANSCRIPTIONAL REPRESSOR ALLR"/>
    <property type="match status" value="1"/>
</dbReference>
<gene>
    <name evidence="3" type="ORF">FHS29_003842</name>
</gene>
<dbReference type="SUPFAM" id="SSF46785">
    <property type="entry name" value="Winged helix' DNA-binding domain"/>
    <property type="match status" value="1"/>
</dbReference>
<evidence type="ECO:0000313" key="4">
    <source>
        <dbReference type="Proteomes" id="UP000547510"/>
    </source>
</evidence>
<dbReference type="InterPro" id="IPR036388">
    <property type="entry name" value="WH-like_DNA-bd_sf"/>
</dbReference>
<protein>
    <recommendedName>
        <fullName evidence="2">HTH iclR-type domain-containing protein</fullName>
    </recommendedName>
</protein>
<organism evidence="3 4">
    <name type="scientific">Saccharothrix tamanrassetensis</name>
    <dbReference type="NCBI Taxonomy" id="1051531"/>
    <lineage>
        <taxon>Bacteria</taxon>
        <taxon>Bacillati</taxon>
        <taxon>Actinomycetota</taxon>
        <taxon>Actinomycetes</taxon>
        <taxon>Pseudonocardiales</taxon>
        <taxon>Pseudonocardiaceae</taxon>
        <taxon>Saccharothrix</taxon>
    </lineage>
</organism>
<dbReference type="SMART" id="SM00346">
    <property type="entry name" value="HTH_ICLR"/>
    <property type="match status" value="1"/>
</dbReference>
<dbReference type="InterPro" id="IPR005471">
    <property type="entry name" value="Tscrpt_reg_IclR_N"/>
</dbReference>
<dbReference type="RefSeq" id="WP_246440452.1">
    <property type="nucleotide sequence ID" value="NZ_JACHJN010000005.1"/>
</dbReference>
<reference evidence="3 4" key="1">
    <citation type="submission" date="2020-08" db="EMBL/GenBank/DDBJ databases">
        <title>Genomic Encyclopedia of Type Strains, Phase III (KMG-III): the genomes of soil and plant-associated and newly described type strains.</title>
        <authorList>
            <person name="Whitman W."/>
        </authorList>
    </citation>
    <scope>NUCLEOTIDE SEQUENCE [LARGE SCALE GENOMIC DNA]</scope>
    <source>
        <strain evidence="3 4">CECT 8640</strain>
    </source>
</reference>
<dbReference type="PANTHER" id="PTHR30136">
    <property type="entry name" value="HELIX-TURN-HELIX TRANSCRIPTIONAL REGULATOR, ICLR FAMILY"/>
    <property type="match status" value="1"/>
</dbReference>
<dbReference type="Gene3D" id="1.10.10.10">
    <property type="entry name" value="Winged helix-like DNA-binding domain superfamily/Winged helix DNA-binding domain"/>
    <property type="match status" value="1"/>
</dbReference>
<feature type="region of interest" description="Disordered" evidence="1">
    <location>
        <begin position="190"/>
        <end position="238"/>
    </location>
</feature>
<dbReference type="EMBL" id="JACHJN010000005">
    <property type="protein sequence ID" value="MBB5957249.1"/>
    <property type="molecule type" value="Genomic_DNA"/>
</dbReference>
<dbReference type="PROSITE" id="PS51077">
    <property type="entry name" value="HTH_ICLR"/>
    <property type="match status" value="1"/>
</dbReference>
<dbReference type="InterPro" id="IPR050707">
    <property type="entry name" value="HTH_MetabolicPath_Reg"/>
</dbReference>
<name>A0A841CIX2_9PSEU</name>